<protein>
    <recommendedName>
        <fullName evidence="2">F5/8 type C domain-containing protein</fullName>
    </recommendedName>
</protein>
<dbReference type="Gene3D" id="2.60.120.260">
    <property type="entry name" value="Galactose-binding domain-like"/>
    <property type="match status" value="1"/>
</dbReference>
<organism evidence="1">
    <name type="scientific">marine metagenome</name>
    <dbReference type="NCBI Taxonomy" id="408172"/>
    <lineage>
        <taxon>unclassified sequences</taxon>
        <taxon>metagenomes</taxon>
        <taxon>ecological metagenomes</taxon>
    </lineage>
</organism>
<gene>
    <name evidence="1" type="ORF">METZ01_LOCUS490882</name>
</gene>
<evidence type="ECO:0000313" key="1">
    <source>
        <dbReference type="EMBL" id="SVE38028.1"/>
    </source>
</evidence>
<accession>A0A383D2C5</accession>
<dbReference type="AlphaFoldDB" id="A0A383D2C5"/>
<evidence type="ECO:0008006" key="2">
    <source>
        <dbReference type="Google" id="ProtNLM"/>
    </source>
</evidence>
<proteinExistence type="predicted"/>
<name>A0A383D2C5_9ZZZZ</name>
<feature type="non-terminal residue" evidence="1">
    <location>
        <position position="1"/>
    </location>
</feature>
<dbReference type="EMBL" id="UINC01213313">
    <property type="protein sequence ID" value="SVE38028.1"/>
    <property type="molecule type" value="Genomic_DNA"/>
</dbReference>
<feature type="non-terminal residue" evidence="1">
    <location>
        <position position="238"/>
    </location>
</feature>
<sequence length="238" mass="26460">NTKQMNKAAAMEKQISELKGKLAKYLPQRGTGKRPAVNAKLNIEKFSEVEAKFVRFTITKTSRSQPCIDELEIFSGTENLALASKYAKASSNGDFKHPLHKLAHINDGKYGNPKSWIAAQNTGWVQIELPKPARINRIEWARDREGKLSDRLPIGYHIDAALKVGEWKQIANSEERKPFNGGKSKAPSYTFKGLSKEETLHGQSLLSSLKGIEKQLANLKSSTKAYTGTFAQPGPTHR</sequence>
<reference evidence="1" key="1">
    <citation type="submission" date="2018-05" db="EMBL/GenBank/DDBJ databases">
        <authorList>
            <person name="Lanie J.A."/>
            <person name="Ng W.-L."/>
            <person name="Kazmierczak K.M."/>
            <person name="Andrzejewski T.M."/>
            <person name="Davidsen T.M."/>
            <person name="Wayne K.J."/>
            <person name="Tettelin H."/>
            <person name="Glass J.I."/>
            <person name="Rusch D."/>
            <person name="Podicherti R."/>
            <person name="Tsui H.-C.T."/>
            <person name="Winkler M.E."/>
        </authorList>
    </citation>
    <scope>NUCLEOTIDE SEQUENCE</scope>
</reference>